<sequence length="90" mass="9828">MDVRSQTYIMPVEYCCDKMSLGAYDAGVEAADKLFLSLPMSVDSQLARGLFQVLIEERKVAIKALAESDAYTVTGLRFSEGSTLEADAII</sequence>
<dbReference type="EMBL" id="JAPQKI010000005">
    <property type="protein sequence ID" value="KAJ5098086.1"/>
    <property type="molecule type" value="Genomic_DNA"/>
</dbReference>
<accession>A0A9W9KA10</accession>
<dbReference type="RefSeq" id="XP_056473740.1">
    <property type="nucleotide sequence ID" value="XM_056617581.1"/>
</dbReference>
<evidence type="ECO:0000313" key="1">
    <source>
        <dbReference type="EMBL" id="KAJ5098086.1"/>
    </source>
</evidence>
<name>A0A9W9KA10_9EURO</name>
<dbReference type="Proteomes" id="UP001149074">
    <property type="component" value="Unassembled WGS sequence"/>
</dbReference>
<dbReference type="OrthoDB" id="74360at2759"/>
<protein>
    <submittedName>
        <fullName evidence="1">Monooxygenase</fullName>
    </submittedName>
</protein>
<reference evidence="1" key="1">
    <citation type="submission" date="2022-11" db="EMBL/GenBank/DDBJ databases">
        <authorList>
            <person name="Petersen C."/>
        </authorList>
    </citation>
    <scope>NUCLEOTIDE SEQUENCE</scope>
    <source>
        <strain evidence="1">IBT 30761</strain>
    </source>
</reference>
<proteinExistence type="predicted"/>
<evidence type="ECO:0000313" key="2">
    <source>
        <dbReference type="Proteomes" id="UP001149074"/>
    </source>
</evidence>
<keyword evidence="2" id="KW-1185">Reference proteome</keyword>
<dbReference type="GO" id="GO:0004497">
    <property type="term" value="F:monooxygenase activity"/>
    <property type="evidence" value="ECO:0007669"/>
    <property type="project" value="UniProtKB-KW"/>
</dbReference>
<gene>
    <name evidence="1" type="ORF">N7532_005087</name>
</gene>
<keyword evidence="1" id="KW-0503">Monooxygenase</keyword>
<dbReference type="GeneID" id="81356560"/>
<reference evidence="1" key="2">
    <citation type="journal article" date="2023" name="IMA Fungus">
        <title>Comparative genomic study of the Penicillium genus elucidates a diverse pangenome and 15 lateral gene transfer events.</title>
        <authorList>
            <person name="Petersen C."/>
            <person name="Sorensen T."/>
            <person name="Nielsen M.R."/>
            <person name="Sondergaard T.E."/>
            <person name="Sorensen J.L."/>
            <person name="Fitzpatrick D.A."/>
            <person name="Frisvad J.C."/>
            <person name="Nielsen K.L."/>
        </authorList>
    </citation>
    <scope>NUCLEOTIDE SEQUENCE</scope>
    <source>
        <strain evidence="1">IBT 30761</strain>
    </source>
</reference>
<organism evidence="1 2">
    <name type="scientific">Penicillium argentinense</name>
    <dbReference type="NCBI Taxonomy" id="1131581"/>
    <lineage>
        <taxon>Eukaryota</taxon>
        <taxon>Fungi</taxon>
        <taxon>Dikarya</taxon>
        <taxon>Ascomycota</taxon>
        <taxon>Pezizomycotina</taxon>
        <taxon>Eurotiomycetes</taxon>
        <taxon>Eurotiomycetidae</taxon>
        <taxon>Eurotiales</taxon>
        <taxon>Aspergillaceae</taxon>
        <taxon>Penicillium</taxon>
    </lineage>
</organism>
<dbReference type="AlphaFoldDB" id="A0A9W9KA10"/>
<keyword evidence="1" id="KW-0560">Oxidoreductase</keyword>
<comment type="caution">
    <text evidence="1">The sequence shown here is derived from an EMBL/GenBank/DDBJ whole genome shotgun (WGS) entry which is preliminary data.</text>
</comment>